<reference evidence="2 3" key="1">
    <citation type="journal article" date="2017" name="BMC Biol.">
        <title>Genomic innovations, transcriptional plasticity and gene loss underlying the evolution and divergence of two highly polyphagous and invasive Helicoverpa pest species.</title>
        <authorList>
            <person name="Pearce S.L."/>
            <person name="Clarke D.F."/>
            <person name="East P.D."/>
            <person name="Elfekih S."/>
            <person name="Gordon K.H."/>
            <person name="Jermiin L.S."/>
            <person name="McGaughran A."/>
            <person name="Oakeshott J.G."/>
            <person name="Papanikolaou A."/>
            <person name="Perera O.P."/>
            <person name="Rane R.V."/>
            <person name="Richards S."/>
            <person name="Tay W.T."/>
            <person name="Walsh T.K."/>
            <person name="Anderson A."/>
            <person name="Anderson C.J."/>
            <person name="Asgari S."/>
            <person name="Board P.G."/>
            <person name="Bretschneider A."/>
            <person name="Campbell P.M."/>
            <person name="Chertemps T."/>
            <person name="Christeller J.T."/>
            <person name="Coppin C.W."/>
            <person name="Downes S.J."/>
            <person name="Duan G."/>
            <person name="Farnsworth C.A."/>
            <person name="Good R.T."/>
            <person name="Han L.B."/>
            <person name="Han Y.C."/>
            <person name="Hatje K."/>
            <person name="Horne I."/>
            <person name="Huang Y.P."/>
            <person name="Hughes D.S."/>
            <person name="Jacquin-Joly E."/>
            <person name="James W."/>
            <person name="Jhangiani S."/>
            <person name="Kollmar M."/>
            <person name="Kuwar S.S."/>
            <person name="Li S."/>
            <person name="Liu N.Y."/>
            <person name="Maibeche M.T."/>
            <person name="Miller J.R."/>
            <person name="Montagne N."/>
            <person name="Perry T."/>
            <person name="Qu J."/>
            <person name="Song S.V."/>
            <person name="Sutton G.G."/>
            <person name="Vogel H."/>
            <person name="Walenz B.P."/>
            <person name="Xu W."/>
            <person name="Zhang H.J."/>
            <person name="Zou Z."/>
            <person name="Batterham P."/>
            <person name="Edwards O.R."/>
            <person name="Feyereisen R."/>
            <person name="Gibbs R.A."/>
            <person name="Heckel D.G."/>
            <person name="McGrath A."/>
            <person name="Robin C."/>
            <person name="Scherer S.E."/>
            <person name="Worley K.C."/>
            <person name="Wu Y.D."/>
        </authorList>
    </citation>
    <scope>NUCLEOTIDE SEQUENCE [LARGE SCALE GENOMIC DNA]</scope>
    <source>
        <strain evidence="2">Harm_GR_Male_#8</strain>
        <tissue evidence="2">Whole organism</tissue>
    </source>
</reference>
<evidence type="ECO:0000313" key="2">
    <source>
        <dbReference type="EMBL" id="PZC78563.1"/>
    </source>
</evidence>
<dbReference type="Proteomes" id="UP000249218">
    <property type="component" value="Unassembled WGS sequence"/>
</dbReference>
<evidence type="ECO:0000313" key="3">
    <source>
        <dbReference type="Proteomes" id="UP000249218"/>
    </source>
</evidence>
<organism evidence="2 3">
    <name type="scientific">Helicoverpa armigera</name>
    <name type="common">Cotton bollworm</name>
    <name type="synonym">Heliothis armigera</name>
    <dbReference type="NCBI Taxonomy" id="29058"/>
    <lineage>
        <taxon>Eukaryota</taxon>
        <taxon>Metazoa</taxon>
        <taxon>Ecdysozoa</taxon>
        <taxon>Arthropoda</taxon>
        <taxon>Hexapoda</taxon>
        <taxon>Insecta</taxon>
        <taxon>Pterygota</taxon>
        <taxon>Neoptera</taxon>
        <taxon>Endopterygota</taxon>
        <taxon>Lepidoptera</taxon>
        <taxon>Glossata</taxon>
        <taxon>Ditrysia</taxon>
        <taxon>Noctuoidea</taxon>
        <taxon>Noctuidae</taxon>
        <taxon>Heliothinae</taxon>
        <taxon>Helicoverpa</taxon>
    </lineage>
</organism>
<sequence>MVRLAWSAQSRRGGRTAGAGGAARRRRLDHSQPACSAVPPRFSLNLVERECGWCAHARRCRPTRLGNDCAHQTLDRYATSCLHRQEGNLNNAVNIDENASLSSIKSSMFVYRVFVFISANPMIFLW</sequence>
<keyword evidence="3" id="KW-1185">Reference proteome</keyword>
<proteinExistence type="predicted"/>
<evidence type="ECO:0000256" key="1">
    <source>
        <dbReference type="SAM" id="MobiDB-lite"/>
    </source>
</evidence>
<dbReference type="AlphaFoldDB" id="A0A2W1C330"/>
<dbReference type="EMBL" id="KZ149900">
    <property type="protein sequence ID" value="PZC78563.1"/>
    <property type="molecule type" value="Genomic_DNA"/>
</dbReference>
<feature type="region of interest" description="Disordered" evidence="1">
    <location>
        <begin position="1"/>
        <end position="30"/>
    </location>
</feature>
<accession>A0A2W1C330</accession>
<protein>
    <submittedName>
        <fullName evidence="2">Uncharacterized protein</fullName>
    </submittedName>
</protein>
<name>A0A2W1C330_HELAM</name>
<gene>
    <name evidence="2" type="primary">HaOG202022</name>
    <name evidence="2" type="ORF">B5X24_HaOG202022</name>
</gene>